<dbReference type="AlphaFoldDB" id="A0A1I0TV59"/>
<evidence type="ECO:0000313" key="1">
    <source>
        <dbReference type="EMBL" id="SFA55671.1"/>
    </source>
</evidence>
<proteinExistence type="predicted"/>
<dbReference type="Proteomes" id="UP000198836">
    <property type="component" value="Unassembled WGS sequence"/>
</dbReference>
<dbReference type="STRING" id="332999.SAMN04488511_11516"/>
<evidence type="ECO:0000313" key="2">
    <source>
        <dbReference type="Proteomes" id="UP000198836"/>
    </source>
</evidence>
<sequence>MSDMNLQLGVQFQLLKTKLVAVYEKAGNDSSFLLMPTNLEEVGSATLGEMMQDLTTAFSDSVDTEKIKSDLQALSADKPESQFKVDNLKFSLKTAYIYVKGNVKEYAFAIDVDFGDAVPDLGFVTIEKLAFKIWNTKKNVVLKQLNLDTIENLVSKLNAPEKQLVKGE</sequence>
<dbReference type="RefSeq" id="WP_134204812.1">
    <property type="nucleotide sequence ID" value="NZ_FOJM01000015.1"/>
</dbReference>
<dbReference type="OrthoDB" id="765331at2"/>
<reference evidence="2" key="1">
    <citation type="submission" date="2016-10" db="EMBL/GenBank/DDBJ databases">
        <authorList>
            <person name="Varghese N."/>
            <person name="Submissions S."/>
        </authorList>
    </citation>
    <scope>NUCLEOTIDE SEQUENCE [LARGE SCALE GENOMIC DNA]</scope>
    <source>
        <strain evidence="2">DSM 18130</strain>
    </source>
</reference>
<dbReference type="EMBL" id="FOJM01000015">
    <property type="protein sequence ID" value="SFA55671.1"/>
    <property type="molecule type" value="Genomic_DNA"/>
</dbReference>
<accession>A0A1I0TV59</accession>
<keyword evidence="2" id="KW-1185">Reference proteome</keyword>
<organism evidence="1 2">
    <name type="scientific">Pedobacter suwonensis</name>
    <dbReference type="NCBI Taxonomy" id="332999"/>
    <lineage>
        <taxon>Bacteria</taxon>
        <taxon>Pseudomonadati</taxon>
        <taxon>Bacteroidota</taxon>
        <taxon>Sphingobacteriia</taxon>
        <taxon>Sphingobacteriales</taxon>
        <taxon>Sphingobacteriaceae</taxon>
        <taxon>Pedobacter</taxon>
    </lineage>
</organism>
<gene>
    <name evidence="1" type="ORF">SAMN04488511_11516</name>
</gene>
<name>A0A1I0TV59_9SPHI</name>
<protein>
    <submittedName>
        <fullName evidence="1">Uncharacterized protein</fullName>
    </submittedName>
</protein>